<dbReference type="Pfam" id="PF05175">
    <property type="entry name" value="MTS"/>
    <property type="match status" value="1"/>
</dbReference>
<evidence type="ECO:0000259" key="1">
    <source>
        <dbReference type="Pfam" id="PF05175"/>
    </source>
</evidence>
<dbReference type="PANTHER" id="PTHR18895">
    <property type="entry name" value="HEMK METHYLTRANSFERASE"/>
    <property type="match status" value="1"/>
</dbReference>
<evidence type="ECO:0000259" key="2">
    <source>
        <dbReference type="Pfam" id="PF17827"/>
    </source>
</evidence>
<dbReference type="InterPro" id="IPR029063">
    <property type="entry name" value="SAM-dependent_MTases_sf"/>
</dbReference>
<gene>
    <name evidence="3" type="primary">HEMK1</name>
</gene>
<sequence>MRCLSSSLFRRFWGLLPQYVSVGPSQSPNLSPKQSSLRQSCSARPGLVTAPDVVSFWQKVFEKNGIPEARESSEYIVSFVLGAKTFQSLGSEKLCTPLTAVQQEQIQQLSCKRLERMPVQYVLGEWDFQDLNLKMRPPVFIPRPETEDLISLVVEEESWKCKAKNSAFLVAVPSPVILEIGCGSGAIALSLLCKIPQSRVLAVDKEEAAVDLTRENVHSGVKRAAVVGWPRQSHPGPVNFTRGQFLLYAEVMTAAWLMLQRQAHPPELLPLLTEQHVTQATQPLCVGATCCLASLAVMEPQYQPGKAPREHSLGKEHARGAPVGWGWDLQGRSWPEPHACRTRTPHSLYPRPALTGLPQIGEGLCDAEEVLLGVSCLRCAAIWLRCCEGGRRLFWEGWNREGLHDVLRQILCDAAQRQPLDLLLCQQGVRSETKGTACYFSWL</sequence>
<reference evidence="3" key="3">
    <citation type="submission" date="2025-09" db="UniProtKB">
        <authorList>
            <consortium name="Ensembl"/>
        </authorList>
    </citation>
    <scope>IDENTIFICATION</scope>
</reference>
<dbReference type="GeneTree" id="ENSGT00390000014125"/>
<dbReference type="InterPro" id="IPR050320">
    <property type="entry name" value="N5-glutamine_MTase"/>
</dbReference>
<dbReference type="SUPFAM" id="SSF53335">
    <property type="entry name" value="S-adenosyl-L-methionine-dependent methyltransferases"/>
    <property type="match status" value="1"/>
</dbReference>
<name>A0A803XS86_MELGA</name>
<protein>
    <submittedName>
        <fullName evidence="3">HemK methyltransferase family member 1</fullName>
    </submittedName>
</protein>
<dbReference type="GO" id="GO:0008168">
    <property type="term" value="F:methyltransferase activity"/>
    <property type="evidence" value="ECO:0007669"/>
    <property type="project" value="InterPro"/>
</dbReference>
<keyword evidence="4" id="KW-1185">Reference proteome</keyword>
<dbReference type="AlphaFoldDB" id="A0A803XS86"/>
<organism evidence="3 4">
    <name type="scientific">Meleagris gallopavo</name>
    <name type="common">Wild turkey</name>
    <dbReference type="NCBI Taxonomy" id="9103"/>
    <lineage>
        <taxon>Eukaryota</taxon>
        <taxon>Metazoa</taxon>
        <taxon>Chordata</taxon>
        <taxon>Craniata</taxon>
        <taxon>Vertebrata</taxon>
        <taxon>Euteleostomi</taxon>
        <taxon>Archelosauria</taxon>
        <taxon>Archosauria</taxon>
        <taxon>Dinosauria</taxon>
        <taxon>Saurischia</taxon>
        <taxon>Theropoda</taxon>
        <taxon>Coelurosauria</taxon>
        <taxon>Aves</taxon>
        <taxon>Neognathae</taxon>
        <taxon>Galloanserae</taxon>
        <taxon>Galliformes</taxon>
        <taxon>Phasianidae</taxon>
        <taxon>Meleagridinae</taxon>
        <taxon>Meleagris</taxon>
    </lineage>
</organism>
<dbReference type="CDD" id="cd02440">
    <property type="entry name" value="AdoMet_MTases"/>
    <property type="match status" value="1"/>
</dbReference>
<accession>A0A803XS86</accession>
<dbReference type="Proteomes" id="UP000001645">
    <property type="component" value="Chromosome 14"/>
</dbReference>
<proteinExistence type="predicted"/>
<dbReference type="InterPro" id="IPR007848">
    <property type="entry name" value="Small_mtfrase_dom"/>
</dbReference>
<feature type="domain" description="Methyltransferase small" evidence="1">
    <location>
        <begin position="176"/>
        <end position="219"/>
    </location>
</feature>
<dbReference type="Pfam" id="PF17827">
    <property type="entry name" value="PrmC_N"/>
    <property type="match status" value="1"/>
</dbReference>
<dbReference type="OrthoDB" id="269872at2759"/>
<dbReference type="Gene3D" id="1.10.8.10">
    <property type="entry name" value="DNA helicase RuvA subunit, C-terminal domain"/>
    <property type="match status" value="1"/>
</dbReference>
<dbReference type="GO" id="GO:0005739">
    <property type="term" value="C:mitochondrion"/>
    <property type="evidence" value="ECO:0007669"/>
    <property type="project" value="TreeGrafter"/>
</dbReference>
<dbReference type="Bgee" id="ENSMGAG00000001882">
    <property type="expression patterns" value="Expressed in spleen and 18 other cell types or tissues"/>
</dbReference>
<evidence type="ECO:0000313" key="4">
    <source>
        <dbReference type="Proteomes" id="UP000001645"/>
    </source>
</evidence>
<feature type="domain" description="Release factor glutamine methyltransferase N-terminal" evidence="2">
    <location>
        <begin position="55"/>
        <end position="124"/>
    </location>
</feature>
<reference evidence="3" key="2">
    <citation type="submission" date="2025-08" db="UniProtKB">
        <authorList>
            <consortium name="Ensembl"/>
        </authorList>
    </citation>
    <scope>IDENTIFICATION</scope>
</reference>
<dbReference type="InterPro" id="IPR040758">
    <property type="entry name" value="PrmC_N"/>
</dbReference>
<reference evidence="3 4" key="1">
    <citation type="journal article" date="2010" name="PLoS Biol.">
        <title>Multi-platform next-generation sequencing of the domestic turkey (Meleagris gallopavo): genome assembly and analysis.</title>
        <authorList>
            <person name="Dalloul R.A."/>
            <person name="Long J.A."/>
            <person name="Zimin A.V."/>
            <person name="Aslam L."/>
            <person name="Beal K."/>
            <person name="Blomberg L.A."/>
            <person name="Bouffard P."/>
            <person name="Burt D.W."/>
            <person name="Crasta O."/>
            <person name="Crooijmans R.P."/>
            <person name="Cooper K."/>
            <person name="Coulombe R.A."/>
            <person name="De S."/>
            <person name="Delany M.E."/>
            <person name="Dodgson J.B."/>
            <person name="Dong J.J."/>
            <person name="Evans C."/>
            <person name="Frederickson K.M."/>
            <person name="Flicek P."/>
            <person name="Florea L."/>
            <person name="Folkerts O."/>
            <person name="Groenen M.A."/>
            <person name="Harkins T.T."/>
            <person name="Herrero J."/>
            <person name="Hoffmann S."/>
            <person name="Megens H.J."/>
            <person name="Jiang A."/>
            <person name="de Jong P."/>
            <person name="Kaiser P."/>
            <person name="Kim H."/>
            <person name="Kim K.W."/>
            <person name="Kim S."/>
            <person name="Langenberger D."/>
            <person name="Lee M.K."/>
            <person name="Lee T."/>
            <person name="Mane S."/>
            <person name="Marcais G."/>
            <person name="Marz M."/>
            <person name="McElroy A.P."/>
            <person name="Modise T."/>
            <person name="Nefedov M."/>
            <person name="Notredame C."/>
            <person name="Paton I.R."/>
            <person name="Payne W.S."/>
            <person name="Pertea G."/>
            <person name="Prickett D."/>
            <person name="Puiu D."/>
            <person name="Qioa D."/>
            <person name="Raineri E."/>
            <person name="Ruffier M."/>
            <person name="Salzberg S.L."/>
            <person name="Schatz M.C."/>
            <person name="Scheuring C."/>
            <person name="Schmidt C.J."/>
            <person name="Schroeder S."/>
            <person name="Searle S.M."/>
            <person name="Smith E.J."/>
            <person name="Smith J."/>
            <person name="Sonstegard T.S."/>
            <person name="Stadler P.F."/>
            <person name="Tafer H."/>
            <person name="Tu Z.J."/>
            <person name="Van Tassell C.P."/>
            <person name="Vilella A.J."/>
            <person name="Williams K.P."/>
            <person name="Yorke J.A."/>
            <person name="Zhang L."/>
            <person name="Zhang H.B."/>
            <person name="Zhang X."/>
            <person name="Zhang Y."/>
            <person name="Reed K.M."/>
        </authorList>
    </citation>
    <scope>NUCLEOTIDE SEQUENCE [LARGE SCALE GENOMIC DNA]</scope>
</reference>
<evidence type="ECO:0000313" key="3">
    <source>
        <dbReference type="Ensembl" id="ENSMGAP00000022382.1"/>
    </source>
</evidence>
<dbReference type="PANTHER" id="PTHR18895:SF74">
    <property type="entry name" value="MTRF1L RELEASE FACTOR GLUTAMINE METHYLTRANSFERASE"/>
    <property type="match status" value="1"/>
</dbReference>
<dbReference type="Gene3D" id="3.40.50.150">
    <property type="entry name" value="Vaccinia Virus protein VP39"/>
    <property type="match status" value="1"/>
</dbReference>
<dbReference type="Ensembl" id="ENSMGAT00000029661.1">
    <property type="protein sequence ID" value="ENSMGAP00000022382.1"/>
    <property type="gene ID" value="ENSMGAG00000001882.2"/>
</dbReference>